<keyword evidence="9 11" id="KW-0406">Ion transport</keyword>
<dbReference type="HAMAP" id="MF_00276">
    <property type="entry name" value="KdpC"/>
    <property type="match status" value="1"/>
</dbReference>
<accession>A0A317U402</accession>
<protein>
    <recommendedName>
        <fullName evidence="11">Potassium-transporting ATPase KdpC subunit</fullName>
    </recommendedName>
    <alternativeName>
        <fullName evidence="11">ATP phosphohydrolase [potassium-transporting] C chain</fullName>
    </alternativeName>
    <alternativeName>
        <fullName evidence="11">Potassium-binding and translocating subunit C</fullName>
    </alternativeName>
    <alternativeName>
        <fullName evidence="11">Potassium-translocating ATPase C chain</fullName>
    </alternativeName>
</protein>
<keyword evidence="6 11" id="KW-0067">ATP-binding</keyword>
<evidence type="ECO:0000256" key="5">
    <source>
        <dbReference type="ARBA" id="ARBA00022741"/>
    </source>
</evidence>
<evidence type="ECO:0000256" key="7">
    <source>
        <dbReference type="ARBA" id="ARBA00022958"/>
    </source>
</evidence>
<dbReference type="Pfam" id="PF02669">
    <property type="entry name" value="KdpC"/>
    <property type="match status" value="1"/>
</dbReference>
<name>A0A317U402_9GAMM</name>
<dbReference type="PIRSF" id="PIRSF001296">
    <property type="entry name" value="K_ATPase_KdpC"/>
    <property type="match status" value="1"/>
</dbReference>
<dbReference type="Proteomes" id="UP000287374">
    <property type="component" value="Unassembled WGS sequence"/>
</dbReference>
<evidence type="ECO:0000256" key="4">
    <source>
        <dbReference type="ARBA" id="ARBA00022692"/>
    </source>
</evidence>
<keyword evidence="1 11" id="KW-0813">Transport</keyword>
<dbReference type="PANTHER" id="PTHR30042">
    <property type="entry name" value="POTASSIUM-TRANSPORTING ATPASE C CHAIN"/>
    <property type="match status" value="1"/>
</dbReference>
<organism evidence="12 14">
    <name type="scientific">Legionella qingyii</name>
    <dbReference type="NCBI Taxonomy" id="2184757"/>
    <lineage>
        <taxon>Bacteria</taxon>
        <taxon>Pseudomonadati</taxon>
        <taxon>Pseudomonadota</taxon>
        <taxon>Gammaproteobacteria</taxon>
        <taxon>Legionellales</taxon>
        <taxon>Legionellaceae</taxon>
        <taxon>Legionella</taxon>
    </lineage>
</organism>
<dbReference type="EMBL" id="QHJG01000021">
    <property type="protein sequence ID" value="PWY55090.1"/>
    <property type="molecule type" value="Genomic_DNA"/>
</dbReference>
<evidence type="ECO:0000313" key="13">
    <source>
        <dbReference type="EMBL" id="RUR25486.1"/>
    </source>
</evidence>
<proteinExistence type="inferred from homology"/>
<dbReference type="NCBIfam" id="TIGR00681">
    <property type="entry name" value="kdpC"/>
    <property type="match status" value="1"/>
</dbReference>
<evidence type="ECO:0000256" key="3">
    <source>
        <dbReference type="ARBA" id="ARBA00022538"/>
    </source>
</evidence>
<comment type="similarity">
    <text evidence="11">Belongs to the KdpC family.</text>
</comment>
<dbReference type="OrthoDB" id="9788285at2"/>
<dbReference type="NCBIfam" id="NF001454">
    <property type="entry name" value="PRK00315.1"/>
    <property type="match status" value="1"/>
</dbReference>
<evidence type="ECO:0000313" key="15">
    <source>
        <dbReference type="Proteomes" id="UP000287374"/>
    </source>
</evidence>
<comment type="function">
    <text evidence="11">Part of the high-affinity ATP-driven potassium transport (or Kdp) system, which catalyzes the hydrolysis of ATP coupled with the electrogenic transport of potassium into the cytoplasm. This subunit acts as a catalytic chaperone that increases the ATP-binding affinity of the ATP-hydrolyzing subunit KdpB by the formation of a transient KdpB/KdpC/ATP ternary complex.</text>
</comment>
<dbReference type="InterPro" id="IPR003820">
    <property type="entry name" value="KdpC"/>
</dbReference>
<dbReference type="RefSeq" id="WP_110143082.1">
    <property type="nucleotide sequence ID" value="NZ_QHJG01000021.1"/>
</dbReference>
<comment type="subcellular location">
    <subcellularLocation>
        <location evidence="11">Cell membrane</location>
        <topology evidence="11">Single-pass membrane protein</topology>
    </subcellularLocation>
</comment>
<evidence type="ECO:0000313" key="12">
    <source>
        <dbReference type="EMBL" id="PWY55090.1"/>
    </source>
</evidence>
<keyword evidence="3 11" id="KW-0633">Potassium transport</keyword>
<dbReference type="AlphaFoldDB" id="A0A317U402"/>
<keyword evidence="15" id="KW-1185">Reference proteome</keyword>
<keyword evidence="2 11" id="KW-1003">Cell membrane</keyword>
<dbReference type="Proteomes" id="UP000247152">
    <property type="component" value="Unassembled WGS sequence"/>
</dbReference>
<comment type="subunit">
    <text evidence="11">The system is composed of three essential subunits: KdpA, KdpB and KdpC.</text>
</comment>
<evidence type="ECO:0000256" key="10">
    <source>
        <dbReference type="ARBA" id="ARBA00023136"/>
    </source>
</evidence>
<evidence type="ECO:0000313" key="14">
    <source>
        <dbReference type="Proteomes" id="UP000247152"/>
    </source>
</evidence>
<evidence type="ECO:0000256" key="8">
    <source>
        <dbReference type="ARBA" id="ARBA00022989"/>
    </source>
</evidence>
<keyword evidence="10 11" id="KW-0472">Membrane</keyword>
<reference evidence="12 14" key="1">
    <citation type="submission" date="2018-05" db="EMBL/GenBank/DDBJ databases">
        <title>Legionella qingyii sp.nov., whole genome shotgun sequence.</title>
        <authorList>
            <person name="Wu H."/>
            <person name="Zhu Q."/>
            <person name="Hu C."/>
        </authorList>
    </citation>
    <scope>NUCLEOTIDE SEQUENCE [LARGE SCALE GENOMIC DNA]</scope>
    <source>
        <strain evidence="12 14">HEB18</strain>
    </source>
</reference>
<keyword evidence="4 11" id="KW-0812">Transmembrane</keyword>
<evidence type="ECO:0000256" key="6">
    <source>
        <dbReference type="ARBA" id="ARBA00022840"/>
    </source>
</evidence>
<evidence type="ECO:0000256" key="2">
    <source>
        <dbReference type="ARBA" id="ARBA00022475"/>
    </source>
</evidence>
<sequence length="202" mass="22543">MVIEALKQIKTALMFLLVFSLLTGLIYPAVVTALAQIFFPYQANGSLLRLNNEPIGSALIGQYFDAPNYFWGRPSATAPFPYNAAHSSGSNMGPSNPDFLSIVKQRIDRLRQFNLEDQNKMVKQLIPVDLVTASASGLDPEISPLAAYYQIPRIAKARHIAEQEIQELVNQLIKKRTLHLLGEPRISVLELNLALDQIRTNQ</sequence>
<keyword evidence="5 11" id="KW-0547">Nucleotide-binding</keyword>
<comment type="caution">
    <text evidence="12">The sequence shown here is derived from an EMBL/GenBank/DDBJ whole genome shotgun (WGS) entry which is preliminary data.</text>
</comment>
<keyword evidence="7 11" id="KW-0630">Potassium</keyword>
<evidence type="ECO:0000256" key="11">
    <source>
        <dbReference type="HAMAP-Rule" id="MF_00276"/>
    </source>
</evidence>
<dbReference type="GO" id="GO:0016787">
    <property type="term" value="F:hydrolase activity"/>
    <property type="evidence" value="ECO:0007669"/>
    <property type="project" value="UniProtKB-KW"/>
</dbReference>
<dbReference type="GO" id="GO:0005524">
    <property type="term" value="F:ATP binding"/>
    <property type="evidence" value="ECO:0007669"/>
    <property type="project" value="UniProtKB-UniRule"/>
</dbReference>
<keyword evidence="12" id="KW-0378">Hydrolase</keyword>
<gene>
    <name evidence="11 13" type="primary">kdpC</name>
    <name evidence="12" type="ORF">DGG96_12970</name>
    <name evidence="13" type="ORF">ELY20_03240</name>
</gene>
<dbReference type="PANTHER" id="PTHR30042:SF2">
    <property type="entry name" value="POTASSIUM-TRANSPORTING ATPASE KDPC SUBUNIT"/>
    <property type="match status" value="1"/>
</dbReference>
<reference evidence="13 15" key="2">
    <citation type="submission" date="2018-12" db="EMBL/GenBank/DDBJ databases">
        <title>Legionella sp,whole genome shotgun sequence.</title>
        <authorList>
            <person name="Wu H."/>
        </authorList>
    </citation>
    <scope>NUCLEOTIDE SEQUENCE [LARGE SCALE GENOMIC DNA]</scope>
    <source>
        <strain evidence="15">km489</strain>
        <strain evidence="13">Km489</strain>
    </source>
</reference>
<evidence type="ECO:0000256" key="1">
    <source>
        <dbReference type="ARBA" id="ARBA00022448"/>
    </source>
</evidence>
<keyword evidence="8 11" id="KW-1133">Transmembrane helix</keyword>
<dbReference type="EMBL" id="RZGX01000003">
    <property type="protein sequence ID" value="RUR25486.1"/>
    <property type="molecule type" value="Genomic_DNA"/>
</dbReference>
<dbReference type="GO" id="GO:0008556">
    <property type="term" value="F:P-type potassium transmembrane transporter activity"/>
    <property type="evidence" value="ECO:0007669"/>
    <property type="project" value="InterPro"/>
</dbReference>
<dbReference type="GO" id="GO:0005886">
    <property type="term" value="C:plasma membrane"/>
    <property type="evidence" value="ECO:0007669"/>
    <property type="project" value="UniProtKB-SubCell"/>
</dbReference>
<evidence type="ECO:0000256" key="9">
    <source>
        <dbReference type="ARBA" id="ARBA00023065"/>
    </source>
</evidence>